<keyword evidence="10 14" id="KW-0067">ATP-binding</keyword>
<evidence type="ECO:0000256" key="2">
    <source>
        <dbReference type="ARBA" id="ARBA00004429"/>
    </source>
</evidence>
<feature type="coiled-coil region" evidence="15">
    <location>
        <begin position="220"/>
        <end position="247"/>
    </location>
</feature>
<dbReference type="InterPro" id="IPR003660">
    <property type="entry name" value="HAMP_dom"/>
</dbReference>
<dbReference type="Gene3D" id="1.20.120.960">
    <property type="entry name" value="Histidine kinase NarX, sensor domain"/>
    <property type="match status" value="1"/>
</dbReference>
<dbReference type="Proteomes" id="UP000023775">
    <property type="component" value="Unassembled WGS sequence"/>
</dbReference>
<reference evidence="19 20" key="1">
    <citation type="journal article" date="2013" name="Genome Announc.">
        <title>Draft Genome Sequence of the Aeromonas diversa Type Strain.</title>
        <authorList>
            <person name="Farfan M."/>
            <person name="Spataro N."/>
            <person name="Sanglas A."/>
            <person name="Albarral V."/>
            <person name="Loren J.G."/>
            <person name="Bosch E."/>
            <person name="Fuste M.C."/>
        </authorList>
    </citation>
    <scope>NUCLEOTIDE SEQUENCE [LARGE SCALE GENOMIC DNA]</scope>
    <source>
        <strain evidence="19 20">2478-85</strain>
    </source>
</reference>
<dbReference type="SUPFAM" id="SSF55874">
    <property type="entry name" value="ATPase domain of HSP90 chaperone/DNA topoisomerase II/histidine kinase"/>
    <property type="match status" value="1"/>
</dbReference>
<organism evidence="19 20">
    <name type="scientific">Aeromonas diversa CDC 2478-85</name>
    <dbReference type="NCBI Taxonomy" id="1268237"/>
    <lineage>
        <taxon>Bacteria</taxon>
        <taxon>Pseudomonadati</taxon>
        <taxon>Pseudomonadota</taxon>
        <taxon>Gammaproteobacteria</taxon>
        <taxon>Aeromonadales</taxon>
        <taxon>Aeromonadaceae</taxon>
        <taxon>Aeromonas</taxon>
    </lineage>
</organism>
<evidence type="ECO:0000256" key="13">
    <source>
        <dbReference type="ARBA" id="ARBA00023136"/>
    </source>
</evidence>
<dbReference type="GO" id="GO:0005524">
    <property type="term" value="F:ATP binding"/>
    <property type="evidence" value="ECO:0007669"/>
    <property type="project" value="UniProtKB-UniRule"/>
</dbReference>
<dbReference type="PANTHER" id="PTHR24421">
    <property type="entry name" value="NITRATE/NITRITE SENSOR PROTEIN NARX-RELATED"/>
    <property type="match status" value="1"/>
</dbReference>
<dbReference type="PATRIC" id="fig|1268237.3.peg.3653"/>
<dbReference type="EMBL" id="APVG01000083">
    <property type="protein sequence ID" value="ENY70382.1"/>
    <property type="molecule type" value="Genomic_DNA"/>
</dbReference>
<keyword evidence="15" id="KW-0175">Coiled coil</keyword>
<keyword evidence="13 14" id="KW-0472">Membrane</keyword>
<dbReference type="InterPro" id="IPR003594">
    <property type="entry name" value="HATPase_dom"/>
</dbReference>
<comment type="subcellular location">
    <subcellularLocation>
        <location evidence="2">Cell inner membrane</location>
        <topology evidence="2">Multi-pass membrane protein</topology>
    </subcellularLocation>
</comment>
<evidence type="ECO:0000259" key="17">
    <source>
        <dbReference type="PROSITE" id="PS50109"/>
    </source>
</evidence>
<dbReference type="OrthoDB" id="9811306at2"/>
<dbReference type="GO" id="GO:0005886">
    <property type="term" value="C:plasma membrane"/>
    <property type="evidence" value="ECO:0007669"/>
    <property type="project" value="UniProtKB-SubCell"/>
</dbReference>
<feature type="transmembrane region" description="Helical" evidence="16">
    <location>
        <begin position="20"/>
        <end position="40"/>
    </location>
</feature>
<dbReference type="GO" id="GO:0046983">
    <property type="term" value="F:protein dimerization activity"/>
    <property type="evidence" value="ECO:0007669"/>
    <property type="project" value="UniProtKB-UniRule"/>
</dbReference>
<dbReference type="InterPro" id="IPR036890">
    <property type="entry name" value="HATPase_C_sf"/>
</dbReference>
<evidence type="ECO:0000313" key="20">
    <source>
        <dbReference type="Proteomes" id="UP000023775"/>
    </source>
</evidence>
<dbReference type="CDD" id="cd16917">
    <property type="entry name" value="HATPase_UhpB-NarQ-NarX-like"/>
    <property type="match status" value="1"/>
</dbReference>
<dbReference type="SMART" id="SM00304">
    <property type="entry name" value="HAMP"/>
    <property type="match status" value="1"/>
</dbReference>
<sequence>MKTWFEVRSVSSAIGRSMLLILFMASLIAVVAMVTLFYSVPDAKAINLSGSLRMQAYRMAYEISKDQPVYSRLAQFEQTLHAGELQETQRWITPASLRRTYSRVLDEWQMMRLHIENDTPERYSANTERFVSAIDDFVNEMQYHVEFKVRMLALAEGLGLLAIIVIAWFTVRFTRRQVVAPLNQLVACARQIEQRNFHLYLPPRWPNELGELSGAFATMASELDKLYRDLEGKVEEKTAKLQQANDTLSFLYSTAQKLHEAPLSSHTLAKLLDRAAAHQRIAHIRLTRFERNAMPVYITGRTGWPGDIDGVEHFLLQMDEQEYGRLDLISDFPIDQRLMKNFAMLLAQVVHKDQSLLQHQRLLLMEERAVIARELHDSLAQALSYLKIQATLLKRSFAKGQTQKAEQAMQQIDEGLGNAYTQLRELLGTFRLTIGDLDLGEAIAVMLEQLKPQTQARIELDYRLSSNDLEAGQHIHILQLIREAVLNAIKHANAQVIDVRCETLSDGTIQVQVTDDGVGIGSSRSAVNHYGLSIMNERASKLHGQLSISDRTPQGTCVHLIFPVLQTREP</sequence>
<evidence type="ECO:0000256" key="11">
    <source>
        <dbReference type="ARBA" id="ARBA00022989"/>
    </source>
</evidence>
<evidence type="ECO:0000256" key="14">
    <source>
        <dbReference type="PIRNR" id="PIRNR003167"/>
    </source>
</evidence>
<evidence type="ECO:0000256" key="3">
    <source>
        <dbReference type="ARBA" id="ARBA00022475"/>
    </source>
</evidence>
<gene>
    <name evidence="19" type="ORF">G114_18656</name>
</gene>
<dbReference type="eggNOG" id="COG3850">
    <property type="taxonomic scope" value="Bacteria"/>
</dbReference>
<evidence type="ECO:0000256" key="7">
    <source>
        <dbReference type="ARBA" id="ARBA00022692"/>
    </source>
</evidence>
<evidence type="ECO:0000256" key="5">
    <source>
        <dbReference type="ARBA" id="ARBA00022553"/>
    </source>
</evidence>
<comment type="caution">
    <text evidence="19">The sequence shown here is derived from an EMBL/GenBank/DDBJ whole genome shotgun (WGS) entry which is preliminary data.</text>
</comment>
<dbReference type="PIRSF" id="PIRSF003167">
    <property type="entry name" value="STHK_NarX/NarQ"/>
    <property type="match status" value="1"/>
</dbReference>
<keyword evidence="12 14" id="KW-0902">Two-component regulatory system</keyword>
<keyword evidence="5" id="KW-0597">Phosphoprotein</keyword>
<dbReference type="InterPro" id="IPR005467">
    <property type="entry name" value="His_kinase_dom"/>
</dbReference>
<keyword evidence="9 14" id="KW-0418">Kinase</keyword>
<evidence type="ECO:0000256" key="8">
    <source>
        <dbReference type="ARBA" id="ARBA00022741"/>
    </source>
</evidence>
<dbReference type="InterPro" id="IPR029095">
    <property type="entry name" value="NarX-like_N"/>
</dbReference>
<dbReference type="CDD" id="cd06225">
    <property type="entry name" value="HAMP"/>
    <property type="match status" value="1"/>
</dbReference>
<dbReference type="EC" id="2.7.13.3" evidence="14"/>
<keyword evidence="6 14" id="KW-0808">Transferase</keyword>
<evidence type="ECO:0000259" key="18">
    <source>
        <dbReference type="PROSITE" id="PS50885"/>
    </source>
</evidence>
<dbReference type="PANTHER" id="PTHR24421:SF10">
    <property type="entry name" value="NITRATE_NITRITE SENSOR PROTEIN NARQ"/>
    <property type="match status" value="1"/>
</dbReference>
<feature type="domain" description="HAMP" evidence="18">
    <location>
        <begin position="176"/>
        <end position="228"/>
    </location>
</feature>
<dbReference type="SUPFAM" id="SSF158472">
    <property type="entry name" value="HAMP domain-like"/>
    <property type="match status" value="1"/>
</dbReference>
<dbReference type="Gene3D" id="1.20.5.1930">
    <property type="match status" value="1"/>
</dbReference>
<evidence type="ECO:0000256" key="1">
    <source>
        <dbReference type="ARBA" id="ARBA00000085"/>
    </source>
</evidence>
<feature type="domain" description="Histidine kinase" evidence="17">
    <location>
        <begin position="370"/>
        <end position="566"/>
    </location>
</feature>
<evidence type="ECO:0000256" key="9">
    <source>
        <dbReference type="ARBA" id="ARBA00022777"/>
    </source>
</evidence>
<feature type="transmembrane region" description="Helical" evidence="16">
    <location>
        <begin position="151"/>
        <end position="171"/>
    </location>
</feature>
<keyword evidence="11 16" id="KW-1133">Transmembrane helix</keyword>
<proteinExistence type="predicted"/>
<dbReference type="Pfam" id="PF00672">
    <property type="entry name" value="HAMP"/>
    <property type="match status" value="1"/>
</dbReference>
<dbReference type="RefSeq" id="WP_005362807.1">
    <property type="nucleotide sequence ID" value="NZ_APVG01000083.1"/>
</dbReference>
<dbReference type="Gene3D" id="3.30.565.10">
    <property type="entry name" value="Histidine kinase-like ATPase, C-terminal domain"/>
    <property type="match status" value="1"/>
</dbReference>
<comment type="catalytic activity">
    <reaction evidence="1 14">
        <text>ATP + protein L-histidine = ADP + protein N-phospho-L-histidine.</text>
        <dbReference type="EC" id="2.7.13.3"/>
    </reaction>
</comment>
<dbReference type="CDD" id="cd22899">
    <property type="entry name" value="NarQ_sensor"/>
    <property type="match status" value="1"/>
</dbReference>
<protein>
    <recommendedName>
        <fullName evidence="14">Sensor protein</fullName>
        <ecNumber evidence="14">2.7.13.3</ecNumber>
    </recommendedName>
</protein>
<evidence type="ECO:0000256" key="12">
    <source>
        <dbReference type="ARBA" id="ARBA00023012"/>
    </source>
</evidence>
<evidence type="ECO:0000313" key="19">
    <source>
        <dbReference type="EMBL" id="ENY70382.1"/>
    </source>
</evidence>
<dbReference type="PROSITE" id="PS50885">
    <property type="entry name" value="HAMP"/>
    <property type="match status" value="1"/>
</dbReference>
<dbReference type="Pfam" id="PF07730">
    <property type="entry name" value="HisKA_3"/>
    <property type="match status" value="1"/>
</dbReference>
<evidence type="ECO:0000256" key="4">
    <source>
        <dbReference type="ARBA" id="ARBA00022519"/>
    </source>
</evidence>
<accession>N9V4X3</accession>
<evidence type="ECO:0000256" key="16">
    <source>
        <dbReference type="SAM" id="Phobius"/>
    </source>
</evidence>
<name>N9V4X3_9GAMM</name>
<keyword evidence="7 16" id="KW-0812">Transmembrane</keyword>
<dbReference type="InterPro" id="IPR050482">
    <property type="entry name" value="Sensor_HK_TwoCompSys"/>
</dbReference>
<dbReference type="Gene3D" id="1.10.287.130">
    <property type="match status" value="1"/>
</dbReference>
<keyword evidence="4 14" id="KW-0997">Cell inner membrane</keyword>
<keyword evidence="8 14" id="KW-0547">Nucleotide-binding</keyword>
<dbReference type="SMART" id="SM00387">
    <property type="entry name" value="HATPase_c"/>
    <property type="match status" value="1"/>
</dbReference>
<evidence type="ECO:0000256" key="10">
    <source>
        <dbReference type="ARBA" id="ARBA00022840"/>
    </source>
</evidence>
<evidence type="ECO:0000256" key="15">
    <source>
        <dbReference type="SAM" id="Coils"/>
    </source>
</evidence>
<dbReference type="InterPro" id="IPR042295">
    <property type="entry name" value="NarX-like_N_sf"/>
</dbReference>
<dbReference type="GO" id="GO:0000155">
    <property type="term" value="F:phosphorelay sensor kinase activity"/>
    <property type="evidence" value="ECO:0007669"/>
    <property type="project" value="UniProtKB-UniRule"/>
</dbReference>
<dbReference type="InterPro" id="IPR011712">
    <property type="entry name" value="Sig_transdc_His_kin_sub3_dim/P"/>
</dbReference>
<keyword evidence="20" id="KW-1185">Reference proteome</keyword>
<keyword evidence="3 14" id="KW-1003">Cell membrane</keyword>
<dbReference type="InterPro" id="IPR016380">
    <property type="entry name" value="Sig_transdc_His_kin_NarX/NarQ"/>
</dbReference>
<dbReference type="AlphaFoldDB" id="N9V4X3"/>
<evidence type="ECO:0000256" key="6">
    <source>
        <dbReference type="ARBA" id="ARBA00022679"/>
    </source>
</evidence>
<dbReference type="Pfam" id="PF13675">
    <property type="entry name" value="PilJ"/>
    <property type="match status" value="1"/>
</dbReference>
<dbReference type="NCBIfam" id="NF008184">
    <property type="entry name" value="PRK10935.1"/>
    <property type="match status" value="1"/>
</dbReference>
<dbReference type="PROSITE" id="PS50109">
    <property type="entry name" value="HIS_KIN"/>
    <property type="match status" value="1"/>
</dbReference>
<dbReference type="Pfam" id="PF02518">
    <property type="entry name" value="HATPase_c"/>
    <property type="match status" value="1"/>
</dbReference>